<evidence type="ECO:0000256" key="1">
    <source>
        <dbReference type="SAM" id="Coils"/>
    </source>
</evidence>
<evidence type="ECO:0000313" key="4">
    <source>
        <dbReference type="Proteomes" id="UP001140502"/>
    </source>
</evidence>
<evidence type="ECO:0000256" key="2">
    <source>
        <dbReference type="SAM" id="MobiDB-lite"/>
    </source>
</evidence>
<feature type="region of interest" description="Disordered" evidence="2">
    <location>
        <begin position="1"/>
        <end position="161"/>
    </location>
</feature>
<keyword evidence="1" id="KW-0175">Coiled coil</keyword>
<feature type="compositionally biased region" description="Basic and acidic residues" evidence="2">
    <location>
        <begin position="12"/>
        <end position="64"/>
    </location>
</feature>
<evidence type="ECO:0000313" key="3">
    <source>
        <dbReference type="EMBL" id="KAJ4309943.1"/>
    </source>
</evidence>
<feature type="compositionally biased region" description="Polar residues" evidence="2">
    <location>
        <begin position="66"/>
        <end position="86"/>
    </location>
</feature>
<dbReference type="AlphaFoldDB" id="A0A9W8TBL8"/>
<protein>
    <submittedName>
        <fullName evidence="3">Uncharacterized protein</fullName>
    </submittedName>
</protein>
<comment type="caution">
    <text evidence="3">The sequence shown here is derived from an EMBL/GenBank/DDBJ whole genome shotgun (WGS) entry which is preliminary data.</text>
</comment>
<gene>
    <name evidence="3" type="ORF">N0V84_011235</name>
</gene>
<sequence>MVQSLARVVRHVAHESTEHTLEDEDDLKREEEEEDKKDVTEPVAETEQHSHTDDTKTGSDKGDDGQTNTSWKATVLPSQMPSSPSHESIHAKLVQPTNESQSEKAITHNDAASSSSASPKKRARSEETSPSQAIATPDRPAKRRCLDIDKSTTDPDLSAPTVEDHATTMTNENDMGTLHAMVKRRRTESSLEYKTLKNKVDELQEELQTRKASLEEGTTTATESQNEVATREKVRDDILSNLNKLRRTIEHYETNKELLETLDHETRILVAKDHGRRLGEMKKELAAAGTQLQEAQRKLEAERKEVKQRIKEDEARLVGMEADLDLAHTEHYRWRCMEHLAVMKADDLKKVVAGLEKEGLGHPDSLEK</sequence>
<dbReference type="Proteomes" id="UP001140502">
    <property type="component" value="Unassembled WGS sequence"/>
</dbReference>
<name>A0A9W8TBL8_9HYPO</name>
<reference evidence="3" key="1">
    <citation type="submission" date="2022-10" db="EMBL/GenBank/DDBJ databases">
        <title>Tapping the CABI collections for fungal endophytes: first genome assemblies for Collariella, Neodidymelliopsis, Ascochyta clinopodiicola, Didymella pomorum, Didymosphaeria variabile, Neocosmospora piperis and Neocucurbitaria cava.</title>
        <authorList>
            <person name="Hill R."/>
        </authorList>
    </citation>
    <scope>NUCLEOTIDE SEQUENCE</scope>
    <source>
        <strain evidence="3">IMI 366586</strain>
    </source>
</reference>
<proteinExistence type="predicted"/>
<feature type="compositionally biased region" description="Basic and acidic residues" evidence="2">
    <location>
        <begin position="144"/>
        <end position="153"/>
    </location>
</feature>
<organism evidence="3 4">
    <name type="scientific">Fusarium piperis</name>
    <dbReference type="NCBI Taxonomy" id="1435070"/>
    <lineage>
        <taxon>Eukaryota</taxon>
        <taxon>Fungi</taxon>
        <taxon>Dikarya</taxon>
        <taxon>Ascomycota</taxon>
        <taxon>Pezizomycotina</taxon>
        <taxon>Sordariomycetes</taxon>
        <taxon>Hypocreomycetidae</taxon>
        <taxon>Hypocreales</taxon>
        <taxon>Nectriaceae</taxon>
        <taxon>Fusarium</taxon>
        <taxon>Fusarium solani species complex</taxon>
    </lineage>
</organism>
<dbReference type="EMBL" id="JAPEUR010000404">
    <property type="protein sequence ID" value="KAJ4309943.1"/>
    <property type="molecule type" value="Genomic_DNA"/>
</dbReference>
<feature type="coiled-coil region" evidence="1">
    <location>
        <begin position="186"/>
        <end position="323"/>
    </location>
</feature>
<dbReference type="OrthoDB" id="5089539at2759"/>
<keyword evidence="4" id="KW-1185">Reference proteome</keyword>
<accession>A0A9W8TBL8</accession>